<organism evidence="1 2">
    <name type="scientific">Floricoccus tropicus</name>
    <dbReference type="NCBI Taxonomy" id="1859473"/>
    <lineage>
        <taxon>Bacteria</taxon>
        <taxon>Bacillati</taxon>
        <taxon>Bacillota</taxon>
        <taxon>Bacilli</taxon>
        <taxon>Lactobacillales</taxon>
        <taxon>Streptococcaceae</taxon>
        <taxon>Floricoccus</taxon>
    </lineage>
</organism>
<name>A0A1E8GMT0_9LACT</name>
<proteinExistence type="predicted"/>
<comment type="caution">
    <text evidence="1">The sequence shown here is derived from an EMBL/GenBank/DDBJ whole genome shotgun (WGS) entry which is preliminary data.</text>
</comment>
<dbReference type="Proteomes" id="UP000178622">
    <property type="component" value="Unassembled WGS sequence"/>
</dbReference>
<evidence type="ECO:0000313" key="1">
    <source>
        <dbReference type="EMBL" id="OFI49550.1"/>
    </source>
</evidence>
<reference evidence="2" key="1">
    <citation type="submission" date="2016-09" db="EMBL/GenBank/DDBJ databases">
        <title>Draft genome sequence of a novel species of the family Streptococcaceae isolated from flowers.</title>
        <authorList>
            <person name="Chuah L.-O."/>
            <person name="Yap K.-P."/>
            <person name="Thong K.L."/>
            <person name="Liong M.T."/>
            <person name="Ahmad R."/>
            <person name="Rusul G."/>
        </authorList>
    </citation>
    <scope>NUCLEOTIDE SEQUENCE [LARGE SCALE GENOMIC DNA]</scope>
    <source>
        <strain evidence="2">DF1</strain>
    </source>
</reference>
<accession>A0A1E8GMT0</accession>
<evidence type="ECO:0000313" key="2">
    <source>
        <dbReference type="Proteomes" id="UP000178622"/>
    </source>
</evidence>
<gene>
    <name evidence="1" type="ORF">BG261_02935</name>
</gene>
<dbReference type="EMBL" id="MKIR01000012">
    <property type="protein sequence ID" value="OFI49550.1"/>
    <property type="molecule type" value="Genomic_DNA"/>
</dbReference>
<dbReference type="RefSeq" id="WP_070792067.1">
    <property type="nucleotide sequence ID" value="NZ_MKIR01000012.1"/>
</dbReference>
<sequence>MAIILKRKCDGKFLTYKTLETDAYGTKEYNGKQYSGSNASKVVEWSCDETKAIRYKNKIKAQAANAWYDARFHEMKEIN</sequence>
<dbReference type="AlphaFoldDB" id="A0A1E8GMT0"/>
<keyword evidence="2" id="KW-1185">Reference proteome</keyword>
<protein>
    <submittedName>
        <fullName evidence="1">Uncharacterized protein</fullName>
    </submittedName>
</protein>
<dbReference type="STRING" id="1859473.BG261_02935"/>